<name>A0A1B2ESD1_9HYPH</name>
<reference evidence="1" key="1">
    <citation type="submission" date="2016-07" db="EMBL/GenBank/DDBJ databases">
        <title>Microvirga ossetica sp. nov. a new species of rhizobia isolated from root nodules of the legume species Vicia alpestris Steven originated from North Ossetia region in the Caucasus.</title>
        <authorList>
            <person name="Safronova V.I."/>
            <person name="Kuznetsova I.G."/>
            <person name="Sazanova A.L."/>
            <person name="Belimov A."/>
            <person name="Andronov E."/>
            <person name="Osledkin Y.S."/>
            <person name="Onishchuk O.P."/>
            <person name="Kurchak O.N."/>
            <person name="Shaposhnikov A.I."/>
            <person name="Willems A."/>
            <person name="Tikhonovich I.A."/>
        </authorList>
    </citation>
    <scope>NUCLEOTIDE SEQUENCE [LARGE SCALE GENOMIC DNA]</scope>
    <source>
        <strain evidence="1">V5/3M</strain>
        <plasmid evidence="1">unnamed1</plasmid>
    </source>
</reference>
<accession>A0A1B2ESD1</accession>
<evidence type="ECO:0000313" key="1">
    <source>
        <dbReference type="EMBL" id="ANY82890.1"/>
    </source>
</evidence>
<sequence length="69" mass="7469">MTHRFGIGQLVRPRERLLENTGIYEILGLLPSGPDDEPLYRIKAAAGPVQRVVREADIVPASASSQANG</sequence>
<dbReference type="KEGG" id="moc:BB934_32195"/>
<gene>
    <name evidence="1" type="ORF">BB934_32195</name>
</gene>
<organism evidence="1">
    <name type="scientific">Microvirga ossetica</name>
    <dbReference type="NCBI Taxonomy" id="1882682"/>
    <lineage>
        <taxon>Bacteria</taxon>
        <taxon>Pseudomonadati</taxon>
        <taxon>Pseudomonadota</taxon>
        <taxon>Alphaproteobacteria</taxon>
        <taxon>Hyphomicrobiales</taxon>
        <taxon>Methylobacteriaceae</taxon>
        <taxon>Microvirga</taxon>
    </lineage>
</organism>
<dbReference type="EMBL" id="CP016617">
    <property type="protein sequence ID" value="ANY82890.1"/>
    <property type="molecule type" value="Genomic_DNA"/>
</dbReference>
<geneLocation type="plasmid" evidence="1">
    <name>unnamed1</name>
</geneLocation>
<dbReference type="AlphaFoldDB" id="A0A1B2ESD1"/>
<proteinExistence type="predicted"/>
<dbReference type="OrthoDB" id="9775096at2"/>
<protein>
    <submittedName>
        <fullName evidence="1">Uncharacterized protein</fullName>
    </submittedName>
</protein>
<keyword evidence="1" id="KW-0614">Plasmid</keyword>
<dbReference type="RefSeq" id="WP_099513988.1">
    <property type="nucleotide sequence ID" value="NZ_CP016617.1"/>
</dbReference>